<dbReference type="PANTHER" id="PTHR30461:SF23">
    <property type="entry name" value="DNA RECOMBINASE-RELATED"/>
    <property type="match status" value="1"/>
</dbReference>
<reference evidence="8 9" key="1">
    <citation type="journal article" date="2016" name="Nat. Commun.">
        <title>Thousands of microbial genomes shed light on interconnected biogeochemical processes in an aquifer system.</title>
        <authorList>
            <person name="Anantharaman K."/>
            <person name="Brown C.T."/>
            <person name="Hug L.A."/>
            <person name="Sharon I."/>
            <person name="Castelle C.J."/>
            <person name="Probst A.J."/>
            <person name="Thomas B.C."/>
            <person name="Singh A."/>
            <person name="Wilkins M.J."/>
            <person name="Karaoz U."/>
            <person name="Brodie E.L."/>
            <person name="Williams K.H."/>
            <person name="Hubbard S.S."/>
            <person name="Banfield J.F."/>
        </authorList>
    </citation>
    <scope>NUCLEOTIDE SEQUENCE [LARGE SCALE GENOMIC DNA]</scope>
</reference>
<dbReference type="InterPro" id="IPR006119">
    <property type="entry name" value="Resolv_N"/>
</dbReference>
<dbReference type="Pfam" id="PF00239">
    <property type="entry name" value="Resolvase"/>
    <property type="match status" value="1"/>
</dbReference>
<dbReference type="SMART" id="SM00857">
    <property type="entry name" value="Resolvase"/>
    <property type="match status" value="1"/>
</dbReference>
<dbReference type="GO" id="GO:0000150">
    <property type="term" value="F:DNA strand exchange activity"/>
    <property type="evidence" value="ECO:0007669"/>
    <property type="project" value="InterPro"/>
</dbReference>
<evidence type="ECO:0000256" key="2">
    <source>
        <dbReference type="ARBA" id="ARBA00023125"/>
    </source>
</evidence>
<dbReference type="Pfam" id="PF13408">
    <property type="entry name" value="Zn_ribbon_recom"/>
    <property type="match status" value="1"/>
</dbReference>
<evidence type="ECO:0000313" key="9">
    <source>
        <dbReference type="Proteomes" id="UP000177167"/>
    </source>
</evidence>
<dbReference type="AlphaFoldDB" id="A0A1F8F9M3"/>
<organism evidence="8 9">
    <name type="scientific">Candidatus Yanofskybacteria bacterium RIFCSPHIGHO2_02_FULL_41_11</name>
    <dbReference type="NCBI Taxonomy" id="1802675"/>
    <lineage>
        <taxon>Bacteria</taxon>
        <taxon>Candidatus Yanofskyibacteriota</taxon>
    </lineage>
</organism>
<dbReference type="GO" id="GO:0015074">
    <property type="term" value="P:DNA integration"/>
    <property type="evidence" value="ECO:0007669"/>
    <property type="project" value="UniProtKB-KW"/>
</dbReference>
<keyword evidence="3" id="KW-0233">DNA recombination</keyword>
<evidence type="ECO:0000259" key="6">
    <source>
        <dbReference type="PROSITE" id="PS51736"/>
    </source>
</evidence>
<accession>A0A1F8F9M3</accession>
<evidence type="ECO:0000313" key="8">
    <source>
        <dbReference type="EMBL" id="OGN09855.1"/>
    </source>
</evidence>
<evidence type="ECO:0000259" key="7">
    <source>
        <dbReference type="PROSITE" id="PS51737"/>
    </source>
</evidence>
<evidence type="ECO:0000256" key="4">
    <source>
        <dbReference type="PIRSR" id="PIRSR606118-50"/>
    </source>
</evidence>
<proteinExistence type="predicted"/>
<dbReference type="InterPro" id="IPR038109">
    <property type="entry name" value="DNA_bind_recomb_sf"/>
</dbReference>
<keyword evidence="1" id="KW-0229">DNA integration</keyword>
<feature type="domain" description="Recombinase" evidence="7">
    <location>
        <begin position="161"/>
        <end position="280"/>
    </location>
</feature>
<dbReference type="PROSITE" id="PS51737">
    <property type="entry name" value="RECOMBINASE_DNA_BIND"/>
    <property type="match status" value="1"/>
</dbReference>
<protein>
    <recommendedName>
        <fullName evidence="10">Resolvase/invertase-type recombinase catalytic domain-containing protein</fullName>
    </recommendedName>
</protein>
<dbReference type="GO" id="GO:0003677">
    <property type="term" value="F:DNA binding"/>
    <property type="evidence" value="ECO:0007669"/>
    <property type="project" value="UniProtKB-KW"/>
</dbReference>
<evidence type="ECO:0000256" key="1">
    <source>
        <dbReference type="ARBA" id="ARBA00022908"/>
    </source>
</evidence>
<dbReference type="InterPro" id="IPR006118">
    <property type="entry name" value="Recombinase_CS"/>
</dbReference>
<feature type="active site" description="O-(5'-phospho-DNA)-serine intermediate" evidence="4 5">
    <location>
        <position position="11"/>
    </location>
</feature>
<dbReference type="InterPro" id="IPR025827">
    <property type="entry name" value="Zn_ribbon_recom_dom"/>
</dbReference>
<dbReference type="InterPro" id="IPR036162">
    <property type="entry name" value="Resolvase-like_N_sf"/>
</dbReference>
<keyword evidence="2" id="KW-0238">DNA-binding</keyword>
<gene>
    <name evidence="8" type="ORF">A3J46_04710</name>
</gene>
<name>A0A1F8F9M3_9BACT</name>
<evidence type="ECO:0000256" key="3">
    <source>
        <dbReference type="ARBA" id="ARBA00023172"/>
    </source>
</evidence>
<sequence>MQKALIYLRVSTDKQAEKGIAIPTQKEKCLECLKTHNYDFDETTDLYTDKGESARTMDRPALLDMITRCETDKNVGAIIVYDLSRLARDRMDFAMIKQMLKKHEIKFISATETAIDESPEGQFLEGILSATAEFSSTQNARRVKLNMAKKAKDGIWPTRAPFGYRNVQEKVSTGKVHAWIEVDESQRQWVGRVFMLYATGQYGIRQLAGQLQGEGFLVKQGKQLQPSFVENMLKNKFYIGAYDWPRKKPRFTVENAQHPPIISRDVFEAVQSVMYAHNLGADRKRKHHFLLRGLAVCGECGSRWTAGYHRSSNGKHYGFYSCQKKISINRVTCSQRAIDINELEVQFEKLIKLAQLPERVVQKVRLKLKKIFEKDEAMYEQIRKSLITRIENSRQKKRALLHKNLEGKIDDDTYDQENILFISEEKILNDQLEKVEMSIAKMVRTVEMSLALANNCYRAYQKAPYDLRVLIARSFFEKLVIKDKQIVQATLNAPLDYLCAKRLQGYPVFQLADNCGHYIKKFGLISSRTPNEARAERVVA</sequence>
<dbReference type="PROSITE" id="PS00397">
    <property type="entry name" value="RECOMBINASES_1"/>
    <property type="match status" value="1"/>
</dbReference>
<dbReference type="PANTHER" id="PTHR30461">
    <property type="entry name" value="DNA-INVERTASE FROM LAMBDOID PROPHAGE"/>
    <property type="match status" value="1"/>
</dbReference>
<evidence type="ECO:0008006" key="10">
    <source>
        <dbReference type="Google" id="ProtNLM"/>
    </source>
</evidence>
<dbReference type="PROSITE" id="PS51736">
    <property type="entry name" value="RECOMBINASES_3"/>
    <property type="match status" value="1"/>
</dbReference>
<comment type="caution">
    <text evidence="8">The sequence shown here is derived from an EMBL/GenBank/DDBJ whole genome shotgun (WGS) entry which is preliminary data.</text>
</comment>
<dbReference type="CDD" id="cd00338">
    <property type="entry name" value="Ser_Recombinase"/>
    <property type="match status" value="1"/>
</dbReference>
<dbReference type="InterPro" id="IPR050639">
    <property type="entry name" value="SSR_resolvase"/>
</dbReference>
<dbReference type="InterPro" id="IPR011109">
    <property type="entry name" value="DNA_bind_recombinase_dom"/>
</dbReference>
<dbReference type="EMBL" id="MGJP01000024">
    <property type="protein sequence ID" value="OGN09855.1"/>
    <property type="molecule type" value="Genomic_DNA"/>
</dbReference>
<dbReference type="Gene3D" id="3.90.1750.20">
    <property type="entry name" value="Putative Large Serine Recombinase, Chain B, Domain 2"/>
    <property type="match status" value="1"/>
</dbReference>
<dbReference type="Gene3D" id="3.40.50.1390">
    <property type="entry name" value="Resolvase, N-terminal catalytic domain"/>
    <property type="match status" value="1"/>
</dbReference>
<feature type="domain" description="Resolvase/invertase-type recombinase catalytic" evidence="6">
    <location>
        <begin position="3"/>
        <end position="154"/>
    </location>
</feature>
<dbReference type="SUPFAM" id="SSF53041">
    <property type="entry name" value="Resolvase-like"/>
    <property type="match status" value="1"/>
</dbReference>
<dbReference type="Pfam" id="PF07508">
    <property type="entry name" value="Recombinase"/>
    <property type="match status" value="1"/>
</dbReference>
<dbReference type="Proteomes" id="UP000177167">
    <property type="component" value="Unassembled WGS sequence"/>
</dbReference>
<evidence type="ECO:0000256" key="5">
    <source>
        <dbReference type="PROSITE-ProRule" id="PRU10137"/>
    </source>
</evidence>